<gene>
    <name evidence="7" type="ORF">AV274_2906</name>
</gene>
<evidence type="ECO:0000256" key="1">
    <source>
        <dbReference type="ARBA" id="ARBA00009860"/>
    </source>
</evidence>
<evidence type="ECO:0000256" key="5">
    <source>
        <dbReference type="ARBA" id="ARBA00022917"/>
    </source>
</evidence>
<comment type="similarity">
    <text evidence="1 6">Belongs to the eukaryotic initiation factor 4E family.</text>
</comment>
<keyword evidence="4 6" id="KW-0694">RNA-binding</keyword>
<dbReference type="GO" id="GO:0000340">
    <property type="term" value="F:RNA 7-methylguanosine cap binding"/>
    <property type="evidence" value="ECO:0007669"/>
    <property type="project" value="TreeGrafter"/>
</dbReference>
<dbReference type="Pfam" id="PF01652">
    <property type="entry name" value="IF4E"/>
    <property type="match status" value="1"/>
</dbReference>
<accession>A0A196SGU4</accession>
<evidence type="ECO:0000256" key="4">
    <source>
        <dbReference type="ARBA" id="ARBA00022884"/>
    </source>
</evidence>
<dbReference type="PANTHER" id="PTHR11960:SF8">
    <property type="entry name" value="EUKARYOTIC TRANSLATION INITIATION FACTOR 4E1-RELATED"/>
    <property type="match status" value="1"/>
</dbReference>
<evidence type="ECO:0000256" key="6">
    <source>
        <dbReference type="RuleBase" id="RU004374"/>
    </source>
</evidence>
<sequence length="196" mass="23498">MLEHRWELSEQYQLDDKQEKSQGYENSFEKICTFDTIEQFWGYWNKIPEVSDVFYDGNEKFVVRTDSKNPEIPPKKYRIQGQCIFKEGIEPKYEDKQNMNGEDDHEKLSSFWETVVLSLIGETLDDGDNITGARIIDKSNPYKKQINHRVEIWFRDWKDDSFKDLLQARVEKLMKDCDITPKDLIFSQNDYSKWQK</sequence>
<dbReference type="InterPro" id="IPR023398">
    <property type="entry name" value="TIF_eIF4e-like"/>
</dbReference>
<dbReference type="Gene3D" id="3.30.760.10">
    <property type="entry name" value="RNA Cap, Translation Initiation Factor Eif4e"/>
    <property type="match status" value="1"/>
</dbReference>
<proteinExistence type="inferred from homology"/>
<reference evidence="7 8" key="1">
    <citation type="submission" date="2016-05" db="EMBL/GenBank/DDBJ databases">
        <title>Nuclear genome of Blastocystis sp. subtype 1 NandII.</title>
        <authorList>
            <person name="Gentekaki E."/>
            <person name="Curtis B."/>
            <person name="Stairs C."/>
            <person name="Eme L."/>
            <person name="Herman E."/>
            <person name="Klimes V."/>
            <person name="Arias M.C."/>
            <person name="Elias M."/>
            <person name="Hilliou F."/>
            <person name="Klute M."/>
            <person name="Malik S.-B."/>
            <person name="Pightling A."/>
            <person name="Rachubinski R."/>
            <person name="Salas D."/>
            <person name="Schlacht A."/>
            <person name="Suga H."/>
            <person name="Archibald J."/>
            <person name="Ball S.G."/>
            <person name="Clark G."/>
            <person name="Dacks J."/>
            <person name="Van Der Giezen M."/>
            <person name="Tsaousis A."/>
            <person name="Roger A."/>
        </authorList>
    </citation>
    <scope>NUCLEOTIDE SEQUENCE [LARGE SCALE GENOMIC DNA]</scope>
    <source>
        <strain evidence="8">ATCC 50177 / NandII</strain>
    </source>
</reference>
<protein>
    <submittedName>
        <fullName evidence="7">Eukaryotic translation initiation factor 4E</fullName>
    </submittedName>
</protein>
<dbReference type="GO" id="GO:0016281">
    <property type="term" value="C:eukaryotic translation initiation factor 4F complex"/>
    <property type="evidence" value="ECO:0007669"/>
    <property type="project" value="TreeGrafter"/>
</dbReference>
<dbReference type="OrthoDB" id="590761at2759"/>
<evidence type="ECO:0000313" key="7">
    <source>
        <dbReference type="EMBL" id="OAO15377.1"/>
    </source>
</evidence>
<keyword evidence="8" id="KW-1185">Reference proteome</keyword>
<dbReference type="Proteomes" id="UP000078348">
    <property type="component" value="Unassembled WGS sequence"/>
</dbReference>
<dbReference type="SUPFAM" id="SSF55418">
    <property type="entry name" value="eIF4e-like"/>
    <property type="match status" value="1"/>
</dbReference>
<keyword evidence="3" id="KW-0810">Translation regulation</keyword>
<comment type="caution">
    <text evidence="7">The sequence shown here is derived from an EMBL/GenBank/DDBJ whole genome shotgun (WGS) entry which is preliminary data.</text>
</comment>
<organism evidence="7 8">
    <name type="scientific">Blastocystis sp. subtype 1 (strain ATCC 50177 / NandII)</name>
    <dbReference type="NCBI Taxonomy" id="478820"/>
    <lineage>
        <taxon>Eukaryota</taxon>
        <taxon>Sar</taxon>
        <taxon>Stramenopiles</taxon>
        <taxon>Bigyra</taxon>
        <taxon>Opalozoa</taxon>
        <taxon>Opalinata</taxon>
        <taxon>Blastocystidae</taxon>
        <taxon>Blastocystis</taxon>
    </lineage>
</organism>
<dbReference type="GO" id="GO:0006417">
    <property type="term" value="P:regulation of translation"/>
    <property type="evidence" value="ECO:0007669"/>
    <property type="project" value="UniProtKB-KW"/>
</dbReference>
<keyword evidence="2 6" id="KW-0396">Initiation factor</keyword>
<dbReference type="InterPro" id="IPR001040">
    <property type="entry name" value="TIF_eIF_4E"/>
</dbReference>
<evidence type="ECO:0000256" key="2">
    <source>
        <dbReference type="ARBA" id="ARBA00022540"/>
    </source>
</evidence>
<dbReference type="AlphaFoldDB" id="A0A196SGU4"/>
<keyword evidence="5 6" id="KW-0648">Protein biosynthesis</keyword>
<evidence type="ECO:0000256" key="3">
    <source>
        <dbReference type="ARBA" id="ARBA00022845"/>
    </source>
</evidence>
<dbReference type="PANTHER" id="PTHR11960">
    <property type="entry name" value="EUKARYOTIC TRANSLATION INITIATION FACTOR 4E RELATED"/>
    <property type="match status" value="1"/>
</dbReference>
<name>A0A196SGU4_BLAHN</name>
<dbReference type="EMBL" id="LXWW01000146">
    <property type="protein sequence ID" value="OAO15377.1"/>
    <property type="molecule type" value="Genomic_DNA"/>
</dbReference>
<evidence type="ECO:0000313" key="8">
    <source>
        <dbReference type="Proteomes" id="UP000078348"/>
    </source>
</evidence>
<dbReference type="GO" id="GO:0003743">
    <property type="term" value="F:translation initiation factor activity"/>
    <property type="evidence" value="ECO:0007669"/>
    <property type="project" value="UniProtKB-KW"/>
</dbReference>
<dbReference type="STRING" id="478820.A0A196SGU4"/>